<dbReference type="InterPro" id="IPR036291">
    <property type="entry name" value="NAD(P)-bd_dom_sf"/>
</dbReference>
<dbReference type="InterPro" id="IPR006139">
    <property type="entry name" value="D-isomer_2_OHA_DH_cat_dom"/>
</dbReference>
<protein>
    <recommendedName>
        <fullName evidence="9">Phosphoglycerate dehydrogenase</fullName>
    </recommendedName>
</protein>
<gene>
    <name evidence="7" type="ORF">ABR60_04170</name>
</gene>
<evidence type="ECO:0008006" key="9">
    <source>
        <dbReference type="Google" id="ProtNLM"/>
    </source>
</evidence>
<evidence type="ECO:0000313" key="7">
    <source>
        <dbReference type="EMBL" id="KRO31303.1"/>
    </source>
</evidence>
<dbReference type="PANTHER" id="PTHR42789:SF1">
    <property type="entry name" value="D-ISOMER SPECIFIC 2-HYDROXYACID DEHYDROGENASE FAMILY PROTEIN (AFU_ORTHOLOGUE AFUA_6G10090)"/>
    <property type="match status" value="1"/>
</dbReference>
<dbReference type="Proteomes" id="UP000053941">
    <property type="component" value="Unassembled WGS sequence"/>
</dbReference>
<evidence type="ECO:0000256" key="3">
    <source>
        <dbReference type="ARBA" id="ARBA00023027"/>
    </source>
</evidence>
<dbReference type="Pfam" id="PF00389">
    <property type="entry name" value="2-Hacid_dh"/>
    <property type="match status" value="1"/>
</dbReference>
<evidence type="ECO:0000259" key="5">
    <source>
        <dbReference type="Pfam" id="PF00389"/>
    </source>
</evidence>
<evidence type="ECO:0000256" key="1">
    <source>
        <dbReference type="ARBA" id="ARBA00005854"/>
    </source>
</evidence>
<dbReference type="InterPro" id="IPR029753">
    <property type="entry name" value="D-isomer_DH_CS"/>
</dbReference>
<evidence type="ECO:0000313" key="8">
    <source>
        <dbReference type="Proteomes" id="UP000053941"/>
    </source>
</evidence>
<dbReference type="InterPro" id="IPR006140">
    <property type="entry name" value="D-isomer_DH_NAD-bd"/>
</dbReference>
<comment type="similarity">
    <text evidence="1 4">Belongs to the D-isomer specific 2-hydroxyacid dehydrogenase family.</text>
</comment>
<evidence type="ECO:0000259" key="6">
    <source>
        <dbReference type="Pfam" id="PF02826"/>
    </source>
</evidence>
<evidence type="ECO:0000256" key="4">
    <source>
        <dbReference type="RuleBase" id="RU003719"/>
    </source>
</evidence>
<sequence>MILISEDVWSAEFEALAKSFPLIREPELWSNAEELKAKLATATALVVRNRTQVSRDLIASAKDLKIIARAGVGLDNIDVKAADEFGVVVSAALGINATAVGEETLAMALALSRKLIELDSSTREGQWNRKAGVEISGKTWGLLGFGATARATAELLRGFKVKVLAYDPFAKPEQSYLDSINCQMSSLDEVISNSDFISVHLPATSETKEIIDSKKLSAMKKSALLISVGRGEVINEADLEQALRDGVIAGAGLDVRAQEPPKDKRFTDLDNVILAPHIAGITHESQAAINRVLVSEIRAALGGQVQSYAVGTVKQAK</sequence>
<keyword evidence="2 4" id="KW-0560">Oxidoreductase</keyword>
<dbReference type="GO" id="GO:0051287">
    <property type="term" value="F:NAD binding"/>
    <property type="evidence" value="ECO:0007669"/>
    <property type="project" value="InterPro"/>
</dbReference>
<dbReference type="PROSITE" id="PS00670">
    <property type="entry name" value="D_2_HYDROXYACID_DH_2"/>
    <property type="match status" value="1"/>
</dbReference>
<accession>A0A0R2NZQ6</accession>
<organism evidence="7 8">
    <name type="scientific">Actinobacteria bacterium BACL2 MAG-120802-bin41</name>
    <dbReference type="NCBI Taxonomy" id="1655568"/>
    <lineage>
        <taxon>Bacteria</taxon>
        <taxon>Bacillati</taxon>
        <taxon>Actinomycetota</taxon>
        <taxon>Actinomycetes</taxon>
        <taxon>Actinomycetes incertae sedis</taxon>
        <taxon>ac1 cluster</taxon>
    </lineage>
</organism>
<dbReference type="CDD" id="cd12173">
    <property type="entry name" value="PGDH_4"/>
    <property type="match status" value="1"/>
</dbReference>
<keyword evidence="3" id="KW-0520">NAD</keyword>
<name>A0A0R2NZQ6_9ACTN</name>
<dbReference type="SUPFAM" id="SSF51735">
    <property type="entry name" value="NAD(P)-binding Rossmann-fold domains"/>
    <property type="match status" value="1"/>
</dbReference>
<dbReference type="GO" id="GO:0016616">
    <property type="term" value="F:oxidoreductase activity, acting on the CH-OH group of donors, NAD or NADP as acceptor"/>
    <property type="evidence" value="ECO:0007669"/>
    <property type="project" value="InterPro"/>
</dbReference>
<dbReference type="Pfam" id="PF02826">
    <property type="entry name" value="2-Hacid_dh_C"/>
    <property type="match status" value="1"/>
</dbReference>
<dbReference type="AlphaFoldDB" id="A0A0R2NZQ6"/>
<dbReference type="EMBL" id="LIAS01000006">
    <property type="protein sequence ID" value="KRO31303.1"/>
    <property type="molecule type" value="Genomic_DNA"/>
</dbReference>
<proteinExistence type="inferred from homology"/>
<comment type="caution">
    <text evidence="7">The sequence shown here is derived from an EMBL/GenBank/DDBJ whole genome shotgun (WGS) entry which is preliminary data.</text>
</comment>
<dbReference type="Gene3D" id="3.40.50.720">
    <property type="entry name" value="NAD(P)-binding Rossmann-like Domain"/>
    <property type="match status" value="2"/>
</dbReference>
<evidence type="ECO:0000256" key="2">
    <source>
        <dbReference type="ARBA" id="ARBA00023002"/>
    </source>
</evidence>
<feature type="domain" description="D-isomer specific 2-hydroxyacid dehydrogenase NAD-binding" evidence="6">
    <location>
        <begin position="105"/>
        <end position="279"/>
    </location>
</feature>
<dbReference type="SUPFAM" id="SSF52283">
    <property type="entry name" value="Formate/glycerate dehydrogenase catalytic domain-like"/>
    <property type="match status" value="1"/>
</dbReference>
<reference evidence="7 8" key="1">
    <citation type="submission" date="2015-10" db="EMBL/GenBank/DDBJ databases">
        <title>Metagenome-Assembled Genomes uncover a global brackish microbiome.</title>
        <authorList>
            <person name="Hugerth L.W."/>
            <person name="Larsson J."/>
            <person name="Alneberg J."/>
            <person name="Lindh M.V."/>
            <person name="Legrand C."/>
            <person name="Pinhassi J."/>
            <person name="Andersson A.F."/>
        </authorList>
    </citation>
    <scope>NUCLEOTIDE SEQUENCE [LARGE SCALE GENOMIC DNA]</scope>
    <source>
        <strain evidence="7">BACL2 MAG-120802-bin41</strain>
    </source>
</reference>
<dbReference type="InterPro" id="IPR050857">
    <property type="entry name" value="D-2-hydroxyacid_DH"/>
</dbReference>
<dbReference type="PANTHER" id="PTHR42789">
    <property type="entry name" value="D-ISOMER SPECIFIC 2-HYDROXYACID DEHYDROGENASE FAMILY PROTEIN (AFU_ORTHOLOGUE AFUA_6G10090)"/>
    <property type="match status" value="1"/>
</dbReference>
<feature type="domain" description="D-isomer specific 2-hydroxyacid dehydrogenase catalytic" evidence="5">
    <location>
        <begin position="30"/>
        <end position="309"/>
    </location>
</feature>